<dbReference type="PANTHER" id="PTHR43780">
    <property type="entry name" value="1-AMINOCYCLOPROPANE-1-CARBOXYLATE DEAMINASE-RELATED"/>
    <property type="match status" value="1"/>
</dbReference>
<dbReference type="Gene3D" id="3.40.50.1100">
    <property type="match status" value="2"/>
</dbReference>
<keyword evidence="3 5" id="KW-0663">Pyridoxal phosphate</keyword>
<dbReference type="InterPro" id="IPR036052">
    <property type="entry name" value="TrpB-like_PALP_sf"/>
</dbReference>
<organism evidence="7">
    <name type="scientific">Pseudomonas graminis</name>
    <dbReference type="NCBI Taxonomy" id="158627"/>
    <lineage>
        <taxon>Bacteria</taxon>
        <taxon>Pseudomonadati</taxon>
        <taxon>Pseudomonadota</taxon>
        <taxon>Gammaproteobacteria</taxon>
        <taxon>Pseudomonadales</taxon>
        <taxon>Pseudomonadaceae</taxon>
        <taxon>Pseudomonas</taxon>
    </lineage>
</organism>
<evidence type="ECO:0000313" key="7">
    <source>
        <dbReference type="EMBL" id="HEF24996.1"/>
    </source>
</evidence>
<dbReference type="GO" id="GO:0019148">
    <property type="term" value="F:D-cysteine desulfhydrase activity"/>
    <property type="evidence" value="ECO:0007669"/>
    <property type="project" value="TreeGrafter"/>
</dbReference>
<gene>
    <name evidence="7" type="ORF">ENP23_04415</name>
</gene>
<evidence type="ECO:0000256" key="1">
    <source>
        <dbReference type="ARBA" id="ARBA00001933"/>
    </source>
</evidence>
<dbReference type="PANTHER" id="PTHR43780:SF2">
    <property type="entry name" value="1-AMINOCYCLOPROPANE-1-CARBOXYLATE DEAMINASE-RELATED"/>
    <property type="match status" value="1"/>
</dbReference>
<name>A0A7C2B9P9_9PSED</name>
<evidence type="ECO:0000256" key="4">
    <source>
        <dbReference type="PIRSR" id="PIRSR006278-1"/>
    </source>
</evidence>
<comment type="caution">
    <text evidence="7">The sequence shown here is derived from an EMBL/GenBank/DDBJ whole genome shotgun (WGS) entry which is preliminary data.</text>
</comment>
<protein>
    <submittedName>
        <fullName evidence="7">Pyridoxal-phosphate dependent enzyme</fullName>
    </submittedName>
</protein>
<accession>A0A7C2B9P9</accession>
<reference evidence="7" key="1">
    <citation type="journal article" date="2020" name="mSystems">
        <title>Genome- and Community-Level Interaction Insights into Carbon Utilization and Element Cycling Functions of Hydrothermarchaeota in Hydrothermal Sediment.</title>
        <authorList>
            <person name="Zhou Z."/>
            <person name="Liu Y."/>
            <person name="Xu W."/>
            <person name="Pan J."/>
            <person name="Luo Z.H."/>
            <person name="Li M."/>
        </authorList>
    </citation>
    <scope>NUCLEOTIDE SEQUENCE [LARGE SCALE GENOMIC DNA]</scope>
    <source>
        <strain evidence="7">SpSt-200</strain>
    </source>
</reference>
<dbReference type="SUPFAM" id="SSF53686">
    <property type="entry name" value="Tryptophan synthase beta subunit-like PLP-dependent enzymes"/>
    <property type="match status" value="1"/>
</dbReference>
<dbReference type="InterPro" id="IPR001926">
    <property type="entry name" value="TrpB-like_PALP"/>
</dbReference>
<dbReference type="AlphaFoldDB" id="A0A7C2B9P9"/>
<feature type="modified residue" description="N6-(pyridoxal phosphate)lysine" evidence="5">
    <location>
        <position position="44"/>
    </location>
</feature>
<sequence length="342" mass="36506">MFAPSSPLPHAPLQPLRFDWLQAAGVQAAILRLDLVDPLISGNKWFKLKHHLAAAERAGARGVISLGGAHSNHLHALAAAGKRFGFATVGLVRGHAVETPTVLDLQAFGMELHWLGYAGYRARHDADFWVPWRERYPLLFPVPEGGGGLDGAVGCAEIVEQARRQLGVLGWEDYDCWWLACGTGTTLAGLVLAEAGQHEVIGAMAVPEGHGVEGNVEGILEAFASKLAPTGAAFLPKPATLAERDHKPLGATLPARCKPQGYRLLDASRGGFAKTDPGLLDFIARHEAESGIPLEPLYTGKALLALHEEVISGRIAKGTRLIFLHTGGLQGRQTFESALAHP</sequence>
<comment type="cofactor">
    <cofactor evidence="1">
        <name>pyridoxal 5'-phosphate</name>
        <dbReference type="ChEBI" id="CHEBI:597326"/>
    </cofactor>
</comment>
<dbReference type="EMBL" id="DSIN01000014">
    <property type="protein sequence ID" value="HEF24996.1"/>
    <property type="molecule type" value="Genomic_DNA"/>
</dbReference>
<evidence type="ECO:0000256" key="2">
    <source>
        <dbReference type="ARBA" id="ARBA00008639"/>
    </source>
</evidence>
<dbReference type="Pfam" id="PF00291">
    <property type="entry name" value="PALP"/>
    <property type="match status" value="1"/>
</dbReference>
<feature type="active site" description="Nucleophile" evidence="4">
    <location>
        <position position="71"/>
    </location>
</feature>
<comment type="similarity">
    <text evidence="2">Belongs to the ACC deaminase/D-cysteine desulfhydrase family.</text>
</comment>
<dbReference type="PIRSF" id="PIRSF006278">
    <property type="entry name" value="ACCD_DCysDesulf"/>
    <property type="match status" value="1"/>
</dbReference>
<evidence type="ECO:0000256" key="3">
    <source>
        <dbReference type="ARBA" id="ARBA00022898"/>
    </source>
</evidence>
<evidence type="ECO:0000259" key="6">
    <source>
        <dbReference type="Pfam" id="PF00291"/>
    </source>
</evidence>
<proteinExistence type="inferred from homology"/>
<evidence type="ECO:0000256" key="5">
    <source>
        <dbReference type="PIRSR" id="PIRSR006278-2"/>
    </source>
</evidence>
<dbReference type="InterPro" id="IPR027278">
    <property type="entry name" value="ACCD_DCysDesulf"/>
</dbReference>
<feature type="domain" description="Tryptophan synthase beta chain-like PALP" evidence="6">
    <location>
        <begin position="23"/>
        <end position="327"/>
    </location>
</feature>